<dbReference type="PANTHER" id="PTHR47529:SF1">
    <property type="entry name" value="PERIPLASMIC CHAPERONE PPID"/>
    <property type="match status" value="1"/>
</dbReference>
<sequence>MLQNIRDNSQGWIAKTIIGIIVVLLALTGFDAIFNAASNSQTAAEVNGEEISRYDLDQAMNMQRRQLAQQLGSDFDPSMLDERLLRNAALGSLIDRMLLLQSAKSADFAFSREALDQLILQTPEFQVDGVFNAARFDQVLQQMGYSRVQFRQLLEQEMLIGQLRAGISGTGFVTDQQVENFARLEMQTRDFDTLTVPARSDTIEVSDEQISEYYEANADRFRTPEQVIVEYVELKKESFFDQVEVSDEELQALYQKQIANLAEQRRAAHILIETGAESGDDEAKAKIDEIAARVKGGEDFAAVAKEVSQDPGSANEGGDLGFAGPGVYDPAFEEALYALKEGEVSAPVRSEFGWHIIKLLGVQSPEVPSLESMRPELVRELKAQQVEQRFVEVSKQLEDSAFEASDLAQPAQELGLMVQTTEPFGRDGGQGIAANRQVVQAAFSDEVLVDGANSSVIELDPDTSIALRVKEHLQPAAIPLADVRDDIVEQLQQSLAAERAREKGEQLLADLRNGEQADGQWQTIEAAGRSQEGVAPALLQQVFRMPRPAEQGKPSYAGVALSNGDYAVVRLNGVNEPEASLSDEEKLNFRRFLASRMGQQDFAAFRQKLQAQAEIERF</sequence>
<dbReference type="GO" id="GO:0005886">
    <property type="term" value="C:plasma membrane"/>
    <property type="evidence" value="ECO:0007669"/>
    <property type="project" value="UniProtKB-SubCell"/>
</dbReference>
<dbReference type="PROSITE" id="PS01096">
    <property type="entry name" value="PPIC_PPIASE_1"/>
    <property type="match status" value="1"/>
</dbReference>
<dbReference type="RefSeq" id="WP_267932810.1">
    <property type="nucleotide sequence ID" value="NZ_CP113257.1"/>
</dbReference>
<accession>A0AA47I007</accession>
<dbReference type="SUPFAM" id="SSF54534">
    <property type="entry name" value="FKBP-like"/>
    <property type="match status" value="1"/>
</dbReference>
<evidence type="ECO:0000256" key="5">
    <source>
        <dbReference type="ARBA" id="ARBA00022989"/>
    </source>
</evidence>
<evidence type="ECO:0000256" key="6">
    <source>
        <dbReference type="ARBA" id="ARBA00023136"/>
    </source>
</evidence>
<name>A0AA47I007_9GAMM</name>
<keyword evidence="11" id="KW-0413">Isomerase</keyword>
<gene>
    <name evidence="14" type="ORF">OSV15_11460</name>
</gene>
<evidence type="ECO:0000259" key="13">
    <source>
        <dbReference type="PROSITE" id="PS50198"/>
    </source>
</evidence>
<keyword evidence="7" id="KW-0143">Chaperone</keyword>
<evidence type="ECO:0000256" key="7">
    <source>
        <dbReference type="ARBA" id="ARBA00023186"/>
    </source>
</evidence>
<dbReference type="SUPFAM" id="SSF109998">
    <property type="entry name" value="Triger factor/SurA peptide-binding domain-like"/>
    <property type="match status" value="1"/>
</dbReference>
<reference evidence="14" key="1">
    <citation type="submission" date="2022-11" db="EMBL/GenBank/DDBJ databases">
        <title>Genomic of Pseudomonas TF18.</title>
        <authorList>
            <person name="Liu T."/>
        </authorList>
    </citation>
    <scope>NUCLEOTIDE SEQUENCE</scope>
    <source>
        <strain evidence="14">TF18</strain>
    </source>
</reference>
<evidence type="ECO:0000256" key="9">
    <source>
        <dbReference type="ARBA" id="ARBA00040743"/>
    </source>
</evidence>
<dbReference type="AlphaFoldDB" id="A0AA47I007"/>
<keyword evidence="11" id="KW-0697">Rotamase</keyword>
<dbReference type="Proteomes" id="UP001164632">
    <property type="component" value="Chromosome"/>
</dbReference>
<evidence type="ECO:0000256" key="3">
    <source>
        <dbReference type="ARBA" id="ARBA00022519"/>
    </source>
</evidence>
<protein>
    <recommendedName>
        <fullName evidence="9">Periplasmic chaperone PpiD</fullName>
    </recommendedName>
    <alternativeName>
        <fullName evidence="10">Periplasmic folding chaperone</fullName>
    </alternativeName>
</protein>
<dbReference type="PANTHER" id="PTHR47529">
    <property type="entry name" value="PEPTIDYL-PROLYL CIS-TRANS ISOMERASE D"/>
    <property type="match status" value="1"/>
</dbReference>
<keyword evidence="2" id="KW-1003">Cell membrane</keyword>
<dbReference type="Pfam" id="PF00639">
    <property type="entry name" value="Rotamase"/>
    <property type="match status" value="1"/>
</dbReference>
<dbReference type="PROSITE" id="PS50198">
    <property type="entry name" value="PPIC_PPIASE_2"/>
    <property type="match status" value="1"/>
</dbReference>
<evidence type="ECO:0000313" key="14">
    <source>
        <dbReference type="EMBL" id="WAE54733.1"/>
    </source>
</evidence>
<feature type="transmembrane region" description="Helical" evidence="12">
    <location>
        <begin position="12"/>
        <end position="34"/>
    </location>
</feature>
<keyword evidence="3" id="KW-0997">Cell inner membrane</keyword>
<keyword evidence="6 12" id="KW-0472">Membrane</keyword>
<dbReference type="EMBL" id="CP113257">
    <property type="protein sequence ID" value="WAE54733.1"/>
    <property type="molecule type" value="Genomic_DNA"/>
</dbReference>
<feature type="domain" description="PpiC" evidence="13">
    <location>
        <begin position="262"/>
        <end position="361"/>
    </location>
</feature>
<dbReference type="Gene3D" id="1.10.4030.10">
    <property type="entry name" value="Porin chaperone SurA, peptide-binding domain"/>
    <property type="match status" value="1"/>
</dbReference>
<organism evidence="14 15">
    <name type="scientific">Stutzerimonas frequens</name>
    <dbReference type="NCBI Taxonomy" id="2968969"/>
    <lineage>
        <taxon>Bacteria</taxon>
        <taxon>Pseudomonadati</taxon>
        <taxon>Pseudomonadota</taxon>
        <taxon>Gammaproteobacteria</taxon>
        <taxon>Pseudomonadales</taxon>
        <taxon>Pseudomonadaceae</taxon>
        <taxon>Stutzerimonas</taxon>
    </lineage>
</organism>
<evidence type="ECO:0000256" key="11">
    <source>
        <dbReference type="PROSITE-ProRule" id="PRU00278"/>
    </source>
</evidence>
<dbReference type="InterPro" id="IPR023058">
    <property type="entry name" value="PPIase_PpiC_CS"/>
</dbReference>
<evidence type="ECO:0000256" key="8">
    <source>
        <dbReference type="ARBA" id="ARBA00038408"/>
    </source>
</evidence>
<dbReference type="InterPro" id="IPR052029">
    <property type="entry name" value="PpiD_chaperone"/>
</dbReference>
<evidence type="ECO:0000256" key="1">
    <source>
        <dbReference type="ARBA" id="ARBA00004382"/>
    </source>
</evidence>
<dbReference type="InterPro" id="IPR027304">
    <property type="entry name" value="Trigger_fact/SurA_dom_sf"/>
</dbReference>
<keyword evidence="4 12" id="KW-0812">Transmembrane</keyword>
<dbReference type="InterPro" id="IPR046357">
    <property type="entry name" value="PPIase_dom_sf"/>
</dbReference>
<evidence type="ECO:0000313" key="15">
    <source>
        <dbReference type="Proteomes" id="UP001164632"/>
    </source>
</evidence>
<evidence type="ECO:0000256" key="12">
    <source>
        <dbReference type="SAM" id="Phobius"/>
    </source>
</evidence>
<evidence type="ECO:0000256" key="10">
    <source>
        <dbReference type="ARBA" id="ARBA00042775"/>
    </source>
</evidence>
<dbReference type="InterPro" id="IPR000297">
    <property type="entry name" value="PPIase_PpiC"/>
</dbReference>
<evidence type="ECO:0000256" key="4">
    <source>
        <dbReference type="ARBA" id="ARBA00022692"/>
    </source>
</evidence>
<proteinExistence type="inferred from homology"/>
<dbReference type="Gene3D" id="3.10.50.40">
    <property type="match status" value="1"/>
</dbReference>
<dbReference type="GO" id="GO:0003755">
    <property type="term" value="F:peptidyl-prolyl cis-trans isomerase activity"/>
    <property type="evidence" value="ECO:0007669"/>
    <property type="project" value="UniProtKB-KW"/>
</dbReference>
<keyword evidence="5 12" id="KW-1133">Transmembrane helix</keyword>
<evidence type="ECO:0000256" key="2">
    <source>
        <dbReference type="ARBA" id="ARBA00022475"/>
    </source>
</evidence>
<comment type="subcellular location">
    <subcellularLocation>
        <location evidence="1">Cell inner membrane</location>
        <topology evidence="1">Single-pass type II membrane protein</topology>
        <orientation evidence="1">Periplasmic side</orientation>
    </subcellularLocation>
</comment>
<dbReference type="Pfam" id="PF13624">
    <property type="entry name" value="SurA_N_3"/>
    <property type="match status" value="1"/>
</dbReference>
<comment type="similarity">
    <text evidence="8">Belongs to the PpiD chaperone family.</text>
</comment>